<dbReference type="EMBL" id="JAAHFQ010000180">
    <property type="protein sequence ID" value="NER28179.1"/>
    <property type="molecule type" value="Genomic_DNA"/>
</dbReference>
<proteinExistence type="predicted"/>
<reference evidence="1" key="1">
    <citation type="submission" date="2019-11" db="EMBL/GenBank/DDBJ databases">
        <title>Genomic insights into an expanded diversity of filamentous marine cyanobacteria reveals the extraordinary biosynthetic potential of Moorea and Okeania.</title>
        <authorList>
            <person name="Ferreira Leao T."/>
            <person name="Wang M."/>
            <person name="Moss N."/>
            <person name="Da Silva R."/>
            <person name="Sanders J."/>
            <person name="Nurk S."/>
            <person name="Gurevich A."/>
            <person name="Humphrey G."/>
            <person name="Reher R."/>
            <person name="Zhu Q."/>
            <person name="Belda-Ferre P."/>
            <person name="Glukhov E."/>
            <person name="Rex R."/>
            <person name="Dorrestein P.C."/>
            <person name="Knight R."/>
            <person name="Pevzner P."/>
            <person name="Gerwick W.H."/>
            <person name="Gerwick L."/>
        </authorList>
    </citation>
    <scope>NUCLEOTIDE SEQUENCE</scope>
    <source>
        <strain evidence="1">SIO1C4</strain>
    </source>
</reference>
<sequence>MNEAYQVGIKPITAEFMETVLAIGLDDLEPSLIRHGYNAKALAELLNVRTSEVRFFFTRSITPS</sequence>
<accession>A0A6B3N516</accession>
<comment type="caution">
    <text evidence="1">The sequence shown here is derived from an EMBL/GenBank/DDBJ whole genome shotgun (WGS) entry which is preliminary data.</text>
</comment>
<organism evidence="1">
    <name type="scientific">Symploca sp. SIO1C4</name>
    <dbReference type="NCBI Taxonomy" id="2607765"/>
    <lineage>
        <taxon>Bacteria</taxon>
        <taxon>Bacillati</taxon>
        <taxon>Cyanobacteriota</taxon>
        <taxon>Cyanophyceae</taxon>
        <taxon>Coleofasciculales</taxon>
        <taxon>Coleofasciculaceae</taxon>
        <taxon>Symploca</taxon>
    </lineage>
</organism>
<gene>
    <name evidence="1" type="ORF">F6J89_11235</name>
</gene>
<dbReference type="AlphaFoldDB" id="A0A6B3N516"/>
<evidence type="ECO:0000313" key="1">
    <source>
        <dbReference type="EMBL" id="NER28179.1"/>
    </source>
</evidence>
<protein>
    <submittedName>
        <fullName evidence="1">Uncharacterized protein</fullName>
    </submittedName>
</protein>
<name>A0A6B3N516_9CYAN</name>